<dbReference type="AlphaFoldDB" id="A0A368YMR4"/>
<keyword evidence="2" id="KW-1185">Reference proteome</keyword>
<dbReference type="EMBL" id="QPJM01000010">
    <property type="protein sequence ID" value="RCW81521.1"/>
    <property type="molecule type" value="Genomic_DNA"/>
</dbReference>
<dbReference type="InterPro" id="IPR010385">
    <property type="entry name" value="DUF982"/>
</dbReference>
<evidence type="ECO:0000313" key="1">
    <source>
        <dbReference type="EMBL" id="RCW81521.1"/>
    </source>
</evidence>
<dbReference type="Gene3D" id="6.10.250.730">
    <property type="match status" value="1"/>
</dbReference>
<accession>A0A368YMR4</accession>
<proteinExistence type="predicted"/>
<gene>
    <name evidence="1" type="ORF">C7476_11075</name>
</gene>
<dbReference type="Pfam" id="PF06169">
    <property type="entry name" value="DUF982"/>
    <property type="match status" value="1"/>
</dbReference>
<sequence length="110" mass="12593">MEYNYDFEFELRKYRCFVQNGGQRVMNDKSFSSPVLISLGAMGLRLVSSAWEALECLKNQWPQQDGVEYRRATRMCRDALEGWMPPAKARQAFVIAAQRAGVLIGKPTLK</sequence>
<name>A0A368YMR4_9HYPH</name>
<dbReference type="Proteomes" id="UP000253324">
    <property type="component" value="Unassembled WGS sequence"/>
</dbReference>
<reference evidence="1 2" key="1">
    <citation type="submission" date="2018-07" db="EMBL/GenBank/DDBJ databases">
        <title>Genomic Encyclopedia of Type Strains, Phase III (KMG-III): the genomes of soil and plant-associated and newly described type strains.</title>
        <authorList>
            <person name="Whitman W."/>
        </authorList>
    </citation>
    <scope>NUCLEOTIDE SEQUENCE [LARGE SCALE GENOMIC DNA]</scope>
    <source>
        <strain evidence="1 2">31-25a</strain>
    </source>
</reference>
<comment type="caution">
    <text evidence="1">The sequence shown here is derived from an EMBL/GenBank/DDBJ whole genome shotgun (WGS) entry which is preliminary data.</text>
</comment>
<organism evidence="1 2">
    <name type="scientific">Phyllobacterium bourgognense</name>
    <dbReference type="NCBI Taxonomy" id="314236"/>
    <lineage>
        <taxon>Bacteria</taxon>
        <taxon>Pseudomonadati</taxon>
        <taxon>Pseudomonadota</taxon>
        <taxon>Alphaproteobacteria</taxon>
        <taxon>Hyphomicrobiales</taxon>
        <taxon>Phyllobacteriaceae</taxon>
        <taxon>Phyllobacterium</taxon>
    </lineage>
</organism>
<evidence type="ECO:0000313" key="2">
    <source>
        <dbReference type="Proteomes" id="UP000253324"/>
    </source>
</evidence>
<protein>
    <submittedName>
        <fullName evidence="1">Uncharacterized protein DUF982</fullName>
    </submittedName>
</protein>